<dbReference type="InterPro" id="IPR036390">
    <property type="entry name" value="WH_DNA-bd_sf"/>
</dbReference>
<reference evidence="5" key="1">
    <citation type="submission" date="2021-04" db="EMBL/GenBank/DDBJ databases">
        <title>Sinoanaerobacter chloroacetimidivorans sp. nov., an obligate anaerobic bacterium isolated from anaerobic sludge.</title>
        <authorList>
            <person name="Bao Y."/>
        </authorList>
    </citation>
    <scope>NUCLEOTIDE SEQUENCE</scope>
    <source>
        <strain evidence="5">BAD-6</strain>
    </source>
</reference>
<dbReference type="Proteomes" id="UP000675664">
    <property type="component" value="Unassembled WGS sequence"/>
</dbReference>
<evidence type="ECO:0000259" key="4">
    <source>
        <dbReference type="PROSITE" id="PS50995"/>
    </source>
</evidence>
<organism evidence="5 6">
    <name type="scientific">Sinanaerobacter chloroacetimidivorans</name>
    <dbReference type="NCBI Taxonomy" id="2818044"/>
    <lineage>
        <taxon>Bacteria</taxon>
        <taxon>Bacillati</taxon>
        <taxon>Bacillota</taxon>
        <taxon>Clostridia</taxon>
        <taxon>Peptostreptococcales</taxon>
        <taxon>Anaerovoracaceae</taxon>
        <taxon>Sinanaerobacter</taxon>
    </lineage>
</organism>
<reference evidence="5" key="2">
    <citation type="submission" date="2021-04" db="EMBL/GenBank/DDBJ databases">
        <authorList>
            <person name="Liu J."/>
        </authorList>
    </citation>
    <scope>NUCLEOTIDE SEQUENCE</scope>
    <source>
        <strain evidence="5">BAD-6</strain>
    </source>
</reference>
<dbReference type="PROSITE" id="PS50995">
    <property type="entry name" value="HTH_MARR_2"/>
    <property type="match status" value="1"/>
</dbReference>
<keyword evidence="3" id="KW-0804">Transcription</keyword>
<gene>
    <name evidence="5" type="ORF">KCX82_03880</name>
</gene>
<sequence>MSKELIRSISDLLMKLRFLVGAHFIKPIREMEKTTNYPPGFIHVMRWILSKGNNPVSMSDLAVSACISKPNLTTMMDRLYQDGLIERTADKNDRRIVNVSLTQKGVDFLHEHKAVLAKYVEDRLTVLEEEDLIKLKRALEDITDVIRKMGHK</sequence>
<keyword evidence="2" id="KW-0238">DNA-binding</keyword>
<dbReference type="PRINTS" id="PR00598">
    <property type="entry name" value="HTHMARR"/>
</dbReference>
<dbReference type="InterPro" id="IPR000835">
    <property type="entry name" value="HTH_MarR-typ"/>
</dbReference>
<comment type="caution">
    <text evidence="5">The sequence shown here is derived from an EMBL/GenBank/DDBJ whole genome shotgun (WGS) entry which is preliminary data.</text>
</comment>
<proteinExistence type="predicted"/>
<dbReference type="PANTHER" id="PTHR42756">
    <property type="entry name" value="TRANSCRIPTIONAL REGULATOR, MARR"/>
    <property type="match status" value="1"/>
</dbReference>
<protein>
    <submittedName>
        <fullName evidence="5">MarR family transcriptional regulator</fullName>
    </submittedName>
</protein>
<evidence type="ECO:0000313" key="6">
    <source>
        <dbReference type="Proteomes" id="UP000675664"/>
    </source>
</evidence>
<keyword evidence="1" id="KW-0805">Transcription regulation</keyword>
<dbReference type="SUPFAM" id="SSF46785">
    <property type="entry name" value="Winged helix' DNA-binding domain"/>
    <property type="match status" value="1"/>
</dbReference>
<dbReference type="PANTHER" id="PTHR42756:SF1">
    <property type="entry name" value="TRANSCRIPTIONAL REPRESSOR OF EMRAB OPERON"/>
    <property type="match status" value="1"/>
</dbReference>
<name>A0A8J7W0J3_9FIRM</name>
<dbReference type="InterPro" id="IPR036388">
    <property type="entry name" value="WH-like_DNA-bd_sf"/>
</dbReference>
<dbReference type="EMBL" id="JAGSND010000002">
    <property type="protein sequence ID" value="MBR0597003.1"/>
    <property type="molecule type" value="Genomic_DNA"/>
</dbReference>
<keyword evidence="6" id="KW-1185">Reference proteome</keyword>
<dbReference type="Gene3D" id="1.10.10.10">
    <property type="entry name" value="Winged helix-like DNA-binding domain superfamily/Winged helix DNA-binding domain"/>
    <property type="match status" value="1"/>
</dbReference>
<dbReference type="GO" id="GO:0003700">
    <property type="term" value="F:DNA-binding transcription factor activity"/>
    <property type="evidence" value="ECO:0007669"/>
    <property type="project" value="InterPro"/>
</dbReference>
<dbReference type="AlphaFoldDB" id="A0A8J7W0J3"/>
<evidence type="ECO:0000256" key="3">
    <source>
        <dbReference type="ARBA" id="ARBA00023163"/>
    </source>
</evidence>
<feature type="domain" description="HTH marR-type" evidence="4">
    <location>
        <begin position="2"/>
        <end position="144"/>
    </location>
</feature>
<evidence type="ECO:0000313" key="5">
    <source>
        <dbReference type="EMBL" id="MBR0597003.1"/>
    </source>
</evidence>
<dbReference type="RefSeq" id="WP_227017136.1">
    <property type="nucleotide sequence ID" value="NZ_JAGSND010000002.1"/>
</dbReference>
<evidence type="ECO:0000256" key="2">
    <source>
        <dbReference type="ARBA" id="ARBA00023125"/>
    </source>
</evidence>
<dbReference type="Pfam" id="PF01047">
    <property type="entry name" value="MarR"/>
    <property type="match status" value="1"/>
</dbReference>
<dbReference type="SMART" id="SM00347">
    <property type="entry name" value="HTH_MARR"/>
    <property type="match status" value="1"/>
</dbReference>
<dbReference type="GO" id="GO:0003677">
    <property type="term" value="F:DNA binding"/>
    <property type="evidence" value="ECO:0007669"/>
    <property type="project" value="UniProtKB-KW"/>
</dbReference>
<evidence type="ECO:0000256" key="1">
    <source>
        <dbReference type="ARBA" id="ARBA00023015"/>
    </source>
</evidence>
<accession>A0A8J7W0J3</accession>